<accession>A0A9N9EFG4</accession>
<dbReference type="Proteomes" id="UP000789375">
    <property type="component" value="Unassembled WGS sequence"/>
</dbReference>
<comment type="caution">
    <text evidence="1">The sequence shown here is derived from an EMBL/GenBank/DDBJ whole genome shotgun (WGS) entry which is preliminary data.</text>
</comment>
<reference evidence="1" key="1">
    <citation type="submission" date="2021-06" db="EMBL/GenBank/DDBJ databases">
        <authorList>
            <person name="Kallberg Y."/>
            <person name="Tangrot J."/>
            <person name="Rosling A."/>
        </authorList>
    </citation>
    <scope>NUCLEOTIDE SEQUENCE</scope>
    <source>
        <strain evidence="1">87-6 pot B 2015</strain>
    </source>
</reference>
<dbReference type="EMBL" id="CAJVPP010006384">
    <property type="protein sequence ID" value="CAG8677615.1"/>
    <property type="molecule type" value="Genomic_DNA"/>
</dbReference>
<keyword evidence="2" id="KW-1185">Reference proteome</keyword>
<name>A0A9N9EFG4_FUNMO</name>
<sequence length="144" mass="17070">MEKKILDVTSFWDEVKKSKEEETAIQTVSLRYLSIFRKIEVLPKVLIYKLLKSEKMRLKELNYQTRKSMKITSYNSPILELPNDPLEVSEYNSSLANKTSLSEFNQKLNDKDASNVDIVYNKKIIRDAYLRMRQDLYEYSSQKN</sequence>
<evidence type="ECO:0000313" key="2">
    <source>
        <dbReference type="Proteomes" id="UP000789375"/>
    </source>
</evidence>
<evidence type="ECO:0000313" key="1">
    <source>
        <dbReference type="EMBL" id="CAG8677615.1"/>
    </source>
</evidence>
<dbReference type="AlphaFoldDB" id="A0A9N9EFG4"/>
<gene>
    <name evidence="1" type="ORF">FMOSSE_LOCUS12723</name>
</gene>
<proteinExistence type="predicted"/>
<organism evidence="1 2">
    <name type="scientific">Funneliformis mosseae</name>
    <name type="common">Endomycorrhizal fungus</name>
    <name type="synonym">Glomus mosseae</name>
    <dbReference type="NCBI Taxonomy" id="27381"/>
    <lineage>
        <taxon>Eukaryota</taxon>
        <taxon>Fungi</taxon>
        <taxon>Fungi incertae sedis</taxon>
        <taxon>Mucoromycota</taxon>
        <taxon>Glomeromycotina</taxon>
        <taxon>Glomeromycetes</taxon>
        <taxon>Glomerales</taxon>
        <taxon>Glomeraceae</taxon>
        <taxon>Funneliformis</taxon>
    </lineage>
</organism>
<protein>
    <submittedName>
        <fullName evidence="1">16286_t:CDS:1</fullName>
    </submittedName>
</protein>